<keyword evidence="8 14" id="KW-0406">Ion transport</keyword>
<keyword evidence="16" id="KW-1185">Reference proteome</keyword>
<dbReference type="HAMAP" id="MF_00454">
    <property type="entry name" value="FluC"/>
    <property type="match status" value="1"/>
</dbReference>
<comment type="catalytic activity">
    <reaction evidence="12">
        <text>fluoride(in) = fluoride(out)</text>
        <dbReference type="Rhea" id="RHEA:76159"/>
        <dbReference type="ChEBI" id="CHEBI:17051"/>
    </reaction>
    <physiologicalReaction direction="left-to-right" evidence="12">
        <dbReference type="Rhea" id="RHEA:76160"/>
    </physiologicalReaction>
</comment>
<evidence type="ECO:0000256" key="7">
    <source>
        <dbReference type="ARBA" id="ARBA00023053"/>
    </source>
</evidence>
<dbReference type="EMBL" id="SLUB01000009">
    <property type="protein sequence ID" value="THE13417.1"/>
    <property type="molecule type" value="Genomic_DNA"/>
</dbReference>
<dbReference type="InterPro" id="IPR003691">
    <property type="entry name" value="FluC"/>
</dbReference>
<dbReference type="GO" id="GO:0140114">
    <property type="term" value="P:cellular detoxification of fluoride"/>
    <property type="evidence" value="ECO:0007669"/>
    <property type="project" value="UniProtKB-UniRule"/>
</dbReference>
<comment type="function">
    <text evidence="13 14">Fluoride-specific ion channel. Important for reducing fluoride concentration in the cell, thus reducing its toxicity.</text>
</comment>
<dbReference type="PANTHER" id="PTHR28259">
    <property type="entry name" value="FLUORIDE EXPORT PROTEIN 1-RELATED"/>
    <property type="match status" value="1"/>
</dbReference>
<evidence type="ECO:0000256" key="10">
    <source>
        <dbReference type="ARBA" id="ARBA00023303"/>
    </source>
</evidence>
<sequence>MILHIALVAVGGFLGAISRFGLSNFIKGRYPSAFPIATLFINLIGSFLLGLIFGAHLENTWKLLFGTGFMGAFTTFSTFKLENIQLLAKRNWKEVLLYLGISYTFGILLAFIGIKLGSLFV</sequence>
<dbReference type="PANTHER" id="PTHR28259:SF16">
    <property type="entry name" value="FLUORIDE-SPECIFIC ION CHANNEL FLUC 2"/>
    <property type="match status" value="1"/>
</dbReference>
<feature type="binding site" evidence="14">
    <location>
        <position position="71"/>
    </location>
    <ligand>
        <name>Na(+)</name>
        <dbReference type="ChEBI" id="CHEBI:29101"/>
        <note>structural</note>
    </ligand>
</feature>
<evidence type="ECO:0000256" key="13">
    <source>
        <dbReference type="ARBA" id="ARBA00049940"/>
    </source>
</evidence>
<feature type="transmembrane region" description="Helical" evidence="14">
    <location>
        <begin position="34"/>
        <end position="57"/>
    </location>
</feature>
<evidence type="ECO:0000256" key="5">
    <source>
        <dbReference type="ARBA" id="ARBA00022723"/>
    </source>
</evidence>
<organism evidence="15 16">
    <name type="scientific">Bacillus timonensis</name>
    <dbReference type="NCBI Taxonomy" id="1033734"/>
    <lineage>
        <taxon>Bacteria</taxon>
        <taxon>Bacillati</taxon>
        <taxon>Bacillota</taxon>
        <taxon>Bacilli</taxon>
        <taxon>Bacillales</taxon>
        <taxon>Bacillaceae</taxon>
        <taxon>Bacillus</taxon>
    </lineage>
</organism>
<evidence type="ECO:0000256" key="8">
    <source>
        <dbReference type="ARBA" id="ARBA00023065"/>
    </source>
</evidence>
<feature type="binding site" evidence="14">
    <location>
        <position position="74"/>
    </location>
    <ligand>
        <name>Na(+)</name>
        <dbReference type="ChEBI" id="CHEBI:29101"/>
        <note>structural</note>
    </ligand>
</feature>
<keyword evidence="9 14" id="KW-0472">Membrane</keyword>
<evidence type="ECO:0000256" key="2">
    <source>
        <dbReference type="ARBA" id="ARBA00022448"/>
    </source>
</evidence>
<evidence type="ECO:0000313" key="15">
    <source>
        <dbReference type="EMBL" id="THE13417.1"/>
    </source>
</evidence>
<keyword evidence="3 14" id="KW-1003">Cell membrane</keyword>
<dbReference type="Pfam" id="PF02537">
    <property type="entry name" value="CRCB"/>
    <property type="match status" value="1"/>
</dbReference>
<feature type="transmembrane region" description="Helical" evidence="14">
    <location>
        <begin position="95"/>
        <end position="114"/>
    </location>
</feature>
<gene>
    <name evidence="14 15" type="primary">crcB</name>
    <name evidence="14" type="synonym">fluC</name>
    <name evidence="15" type="ORF">E1I69_07320</name>
</gene>
<proteinExistence type="inferred from homology"/>
<keyword evidence="5 14" id="KW-0479">Metal-binding</keyword>
<evidence type="ECO:0000256" key="11">
    <source>
        <dbReference type="ARBA" id="ARBA00035120"/>
    </source>
</evidence>
<dbReference type="GO" id="GO:0005886">
    <property type="term" value="C:plasma membrane"/>
    <property type="evidence" value="ECO:0007669"/>
    <property type="project" value="UniProtKB-SubCell"/>
</dbReference>
<keyword evidence="2 14" id="KW-0813">Transport</keyword>
<protein>
    <recommendedName>
        <fullName evidence="14">Fluoride-specific ion channel FluC</fullName>
    </recommendedName>
</protein>
<dbReference type="GO" id="GO:0062054">
    <property type="term" value="F:fluoride channel activity"/>
    <property type="evidence" value="ECO:0007669"/>
    <property type="project" value="UniProtKB-UniRule"/>
</dbReference>
<comment type="activity regulation">
    <text evidence="14">Na(+) is not transported, but it plays an essential structural role and its presence is essential for fluoride channel function.</text>
</comment>
<evidence type="ECO:0000256" key="9">
    <source>
        <dbReference type="ARBA" id="ARBA00023136"/>
    </source>
</evidence>
<keyword evidence="7 14" id="KW-0915">Sodium</keyword>
<evidence type="ECO:0000256" key="12">
    <source>
        <dbReference type="ARBA" id="ARBA00035585"/>
    </source>
</evidence>
<dbReference type="NCBIfam" id="NF010801">
    <property type="entry name" value="PRK14205.1"/>
    <property type="match status" value="1"/>
</dbReference>
<feature type="transmembrane region" description="Helical" evidence="14">
    <location>
        <begin position="6"/>
        <end position="22"/>
    </location>
</feature>
<dbReference type="GO" id="GO:0046872">
    <property type="term" value="F:metal ion binding"/>
    <property type="evidence" value="ECO:0007669"/>
    <property type="project" value="UniProtKB-KW"/>
</dbReference>
<evidence type="ECO:0000256" key="6">
    <source>
        <dbReference type="ARBA" id="ARBA00022989"/>
    </source>
</evidence>
<comment type="subcellular location">
    <subcellularLocation>
        <location evidence="1 14">Cell membrane</location>
        <topology evidence="1 14">Multi-pass membrane protein</topology>
    </subcellularLocation>
</comment>
<keyword evidence="6 14" id="KW-1133">Transmembrane helix</keyword>
<evidence type="ECO:0000313" key="16">
    <source>
        <dbReference type="Proteomes" id="UP000306477"/>
    </source>
</evidence>
<keyword evidence="4 14" id="KW-0812">Transmembrane</keyword>
<evidence type="ECO:0000256" key="3">
    <source>
        <dbReference type="ARBA" id="ARBA00022475"/>
    </source>
</evidence>
<dbReference type="Proteomes" id="UP000306477">
    <property type="component" value="Unassembled WGS sequence"/>
</dbReference>
<comment type="caution">
    <text evidence="15">The sequence shown here is derived from an EMBL/GenBank/DDBJ whole genome shotgun (WGS) entry which is preliminary data.</text>
</comment>
<dbReference type="AlphaFoldDB" id="A0A4S3PUD6"/>
<name>A0A4S3PUD6_9BACI</name>
<evidence type="ECO:0000256" key="1">
    <source>
        <dbReference type="ARBA" id="ARBA00004651"/>
    </source>
</evidence>
<dbReference type="RefSeq" id="WP_136378955.1">
    <property type="nucleotide sequence ID" value="NZ_SLUB01000009.1"/>
</dbReference>
<keyword evidence="10 14" id="KW-0407">Ion channel</keyword>
<comment type="similarity">
    <text evidence="11 14">Belongs to the fluoride channel Fluc/FEX (TC 1.A.43) family.</text>
</comment>
<feature type="transmembrane region" description="Helical" evidence="14">
    <location>
        <begin position="63"/>
        <end position="83"/>
    </location>
</feature>
<reference evidence="15 16" key="1">
    <citation type="journal article" date="2019" name="Indoor Air">
        <title>Impacts of indoor surface finishes on bacterial viability.</title>
        <authorList>
            <person name="Hu J."/>
            <person name="Maamar S.B."/>
            <person name="Glawe A.J."/>
            <person name="Gottel N."/>
            <person name="Gilbert J.A."/>
            <person name="Hartmann E.M."/>
        </authorList>
    </citation>
    <scope>NUCLEOTIDE SEQUENCE [LARGE SCALE GENOMIC DNA]</scope>
    <source>
        <strain evidence="15 16">AF060A6</strain>
    </source>
</reference>
<accession>A0A4S3PUD6</accession>
<evidence type="ECO:0000256" key="4">
    <source>
        <dbReference type="ARBA" id="ARBA00022692"/>
    </source>
</evidence>
<evidence type="ECO:0000256" key="14">
    <source>
        <dbReference type="HAMAP-Rule" id="MF_00454"/>
    </source>
</evidence>
<dbReference type="OrthoDB" id="9815830at2"/>
<dbReference type="NCBIfam" id="TIGR00494">
    <property type="entry name" value="crcB"/>
    <property type="match status" value="1"/>
</dbReference>